<feature type="compositionally biased region" description="Basic residues" evidence="2">
    <location>
        <begin position="392"/>
        <end position="407"/>
    </location>
</feature>
<dbReference type="Proteomes" id="UP000694890">
    <property type="component" value="Linkage group LG12"/>
</dbReference>
<accession>A0AAJ7LB77</accession>
<protein>
    <submittedName>
        <fullName evidence="4">Golgin subfamily A member 6-like protein 6</fullName>
    </submittedName>
</protein>
<evidence type="ECO:0000313" key="3">
    <source>
        <dbReference type="Proteomes" id="UP000694890"/>
    </source>
</evidence>
<feature type="compositionally biased region" description="Basic and acidic residues" evidence="2">
    <location>
        <begin position="466"/>
        <end position="480"/>
    </location>
</feature>
<evidence type="ECO:0000313" key="4">
    <source>
        <dbReference type="RefSeq" id="XP_018518848.2"/>
    </source>
</evidence>
<reference evidence="4" key="1">
    <citation type="submission" date="2025-08" db="UniProtKB">
        <authorList>
            <consortium name="RefSeq"/>
        </authorList>
    </citation>
    <scope>IDENTIFICATION</scope>
    <source>
        <tissue evidence="4">Brain</tissue>
    </source>
</reference>
<evidence type="ECO:0000256" key="1">
    <source>
        <dbReference type="SAM" id="Coils"/>
    </source>
</evidence>
<name>A0AAJ7LB77_LATCA</name>
<feature type="coiled-coil region" evidence="1">
    <location>
        <begin position="20"/>
        <end position="77"/>
    </location>
</feature>
<dbReference type="RefSeq" id="XP_018518848.2">
    <property type="nucleotide sequence ID" value="XM_018663332.2"/>
</dbReference>
<feature type="compositionally biased region" description="Acidic residues" evidence="2">
    <location>
        <begin position="411"/>
        <end position="424"/>
    </location>
</feature>
<feature type="coiled-coil region" evidence="1">
    <location>
        <begin position="113"/>
        <end position="185"/>
    </location>
</feature>
<dbReference type="AlphaFoldDB" id="A0AAJ7LB77"/>
<proteinExistence type="predicted"/>
<evidence type="ECO:0000256" key="2">
    <source>
        <dbReference type="SAM" id="MobiDB-lite"/>
    </source>
</evidence>
<feature type="coiled-coil region" evidence="1">
    <location>
        <begin position="228"/>
        <end position="297"/>
    </location>
</feature>
<keyword evidence="1" id="KW-0175">Coiled coil</keyword>
<gene>
    <name evidence="4" type="primary">LOC108874790</name>
</gene>
<feature type="region of interest" description="Disordered" evidence="2">
    <location>
        <begin position="392"/>
        <end position="480"/>
    </location>
</feature>
<sequence length="480" mass="56165">MCLPAGTPPSSDTRCLRQALLSAEEHNMELAIENAALKQQLSSRTDQTLQKELHAAKLELQTALEAAKETQDLLKKKEGLILENHRELSSLRETLKDQTEELHLSSTQLCLKNKQLNEALTRCSSLEEKLREEFVEREKKEMKLSSLQESLITQKEETDLWVNKYKEVKTALEEETQRSADLQCQGQLTLKEISSIRGEIQACTEENQILSTTLGLRENELNQSISRYDALEEQHNKELLLKQSLERELSSLRQSLITQREETDLWVNKYKEVKTALEEETQRSAELEQCHRELMLEVKTRTEENQVLSSTLTLRREELRRTIRKHHALEEDCKKQLVERQQSWERRQQEVQRLWAEKEDALAKQVCKAEEEVKSLIIQNIQLQELALKKKKKKKKTRGSWRKRSKKSSSLEEEAPDSSAQDEDADKKEKKEKKERKRGFWRRKKSKCSSKEEEPHTEDGQEEEVAGEKRVLEVDQQKEE</sequence>
<feature type="compositionally biased region" description="Basic residues" evidence="2">
    <location>
        <begin position="430"/>
        <end position="448"/>
    </location>
</feature>
<dbReference type="KEGG" id="lcf:108874790"/>
<organism evidence="3 4">
    <name type="scientific">Lates calcarifer</name>
    <name type="common">Barramundi</name>
    <name type="synonym">Holocentrus calcarifer</name>
    <dbReference type="NCBI Taxonomy" id="8187"/>
    <lineage>
        <taxon>Eukaryota</taxon>
        <taxon>Metazoa</taxon>
        <taxon>Chordata</taxon>
        <taxon>Craniata</taxon>
        <taxon>Vertebrata</taxon>
        <taxon>Euteleostomi</taxon>
        <taxon>Actinopterygii</taxon>
        <taxon>Neopterygii</taxon>
        <taxon>Teleostei</taxon>
        <taxon>Neoteleostei</taxon>
        <taxon>Acanthomorphata</taxon>
        <taxon>Carangaria</taxon>
        <taxon>Carangaria incertae sedis</taxon>
        <taxon>Centropomidae</taxon>
        <taxon>Lates</taxon>
    </lineage>
</organism>
<feature type="compositionally biased region" description="Basic and acidic residues" evidence="2">
    <location>
        <begin position="449"/>
        <end position="459"/>
    </location>
</feature>
<dbReference type="GeneID" id="108874790"/>